<dbReference type="Proteomes" id="UP000428330">
    <property type="component" value="Chromosome"/>
</dbReference>
<sequence length="118" mass="12888">MIRWALLALLLTGQAAAAQQVATGTGAKLRWLDKVDGQVTDMDIDNNGIYEIGRLKVHLRECRFPAGNPTGDAYAFVTIAEEGASGPVFEGWMIASSPALNALEHPRYDVWVMRCKTP</sequence>
<dbReference type="AlphaFoldDB" id="A0A6I6IQY8"/>
<dbReference type="OrthoDB" id="9810376at2"/>
<name>A0A6I6IQY8_9RHOB</name>
<organism evidence="2 3">
    <name type="scientific">Roseovarius faecimaris</name>
    <dbReference type="NCBI Taxonomy" id="2494550"/>
    <lineage>
        <taxon>Bacteria</taxon>
        <taxon>Pseudomonadati</taxon>
        <taxon>Pseudomonadota</taxon>
        <taxon>Alphaproteobacteria</taxon>
        <taxon>Rhodobacterales</taxon>
        <taxon>Roseobacteraceae</taxon>
        <taxon>Roseovarius</taxon>
    </lineage>
</organism>
<dbReference type="InterPro" id="IPR019225">
    <property type="entry name" value="DUF2155"/>
</dbReference>
<dbReference type="KEGG" id="rom:EI983_09450"/>
<evidence type="ECO:0000313" key="2">
    <source>
        <dbReference type="EMBL" id="QGX98494.1"/>
    </source>
</evidence>
<dbReference type="RefSeq" id="WP_157707126.1">
    <property type="nucleotide sequence ID" value="NZ_CP034348.1"/>
</dbReference>
<keyword evidence="3" id="KW-1185">Reference proteome</keyword>
<keyword evidence="1" id="KW-0732">Signal</keyword>
<proteinExistence type="predicted"/>
<protein>
    <submittedName>
        <fullName evidence="2">DUF2155 domain-containing protein</fullName>
    </submittedName>
</protein>
<evidence type="ECO:0000256" key="1">
    <source>
        <dbReference type="SAM" id="SignalP"/>
    </source>
</evidence>
<dbReference type="Pfam" id="PF09923">
    <property type="entry name" value="DUF2155"/>
    <property type="match status" value="1"/>
</dbReference>
<evidence type="ECO:0000313" key="3">
    <source>
        <dbReference type="Proteomes" id="UP000428330"/>
    </source>
</evidence>
<dbReference type="EMBL" id="CP034348">
    <property type="protein sequence ID" value="QGX98494.1"/>
    <property type="molecule type" value="Genomic_DNA"/>
</dbReference>
<feature type="chain" id="PRO_5026250339" evidence="1">
    <location>
        <begin position="18"/>
        <end position="118"/>
    </location>
</feature>
<feature type="signal peptide" evidence="1">
    <location>
        <begin position="1"/>
        <end position="17"/>
    </location>
</feature>
<gene>
    <name evidence="2" type="ORF">EI983_09450</name>
</gene>
<reference evidence="3" key="1">
    <citation type="submission" date="2018-12" db="EMBL/GenBank/DDBJ databases">
        <title>Complete genome sequence of Roseovarius sp. MME-070.</title>
        <authorList>
            <person name="Nam Y.-D."/>
            <person name="Kang J."/>
            <person name="Chung W.-H."/>
            <person name="Park Y.S."/>
        </authorList>
    </citation>
    <scope>NUCLEOTIDE SEQUENCE [LARGE SCALE GENOMIC DNA]</scope>
    <source>
        <strain evidence="3">MME-070</strain>
    </source>
</reference>
<accession>A0A6I6IQY8</accession>